<feature type="domain" description="HD-GYP" evidence="2">
    <location>
        <begin position="180"/>
        <end position="372"/>
    </location>
</feature>
<dbReference type="SMART" id="SM00471">
    <property type="entry name" value="HDc"/>
    <property type="match status" value="1"/>
</dbReference>
<dbReference type="InterPro" id="IPR003018">
    <property type="entry name" value="GAF"/>
</dbReference>
<dbReference type="EMBL" id="NDHY01000004">
    <property type="protein sequence ID" value="RII00377.1"/>
    <property type="molecule type" value="Genomic_DNA"/>
</dbReference>
<dbReference type="Gene3D" id="1.10.3210.10">
    <property type="entry name" value="Hypothetical protein af1432"/>
    <property type="match status" value="1"/>
</dbReference>
<evidence type="ECO:0000259" key="1">
    <source>
        <dbReference type="PROSITE" id="PS51831"/>
    </source>
</evidence>
<accession>A0A399FWH9</accession>
<dbReference type="Pfam" id="PF13487">
    <property type="entry name" value="HD_5"/>
    <property type="match status" value="1"/>
</dbReference>
<name>A0A399FWH9_UNCN2</name>
<dbReference type="Pfam" id="PF13185">
    <property type="entry name" value="GAF_2"/>
    <property type="match status" value="1"/>
</dbReference>
<dbReference type="PROSITE" id="PS51832">
    <property type="entry name" value="HD_GYP"/>
    <property type="match status" value="1"/>
</dbReference>
<dbReference type="InterPro" id="IPR037522">
    <property type="entry name" value="HD_GYP_dom"/>
</dbReference>
<dbReference type="SUPFAM" id="SSF109604">
    <property type="entry name" value="HD-domain/PDEase-like"/>
    <property type="match status" value="1"/>
</dbReference>
<sequence length="372" mass="42093">MSEKEEKSEMEEMERRADYFSALLKVSSAISSEINLDDVLRTIVRKTQEITRADVCSLRLLERGWLVPRSSVGHSNEYLRRQKKLRVGESLAGLAVQEKRMITVDLTQDKLHTSFELMREEGMRSFLCTPLIVKGKVVGALSIYTKRKVDYLNQDAKDFMSFLAEQCAIALDKARLYGEAKEAYISSIAALSSAIDARDEYTAGHSREVAEYACACGKKLGFSTERLKGLEYAALLHDIGKIGIPDYILLKPSSLADSEWQIVKTHPRRGEEILKPLHFLKDVITFVRQHQERYNGTGYPDGLKDKKISLEAKILSVVDAYQAMTSRRPYRGAYSHQEAVKELKDNSGTQFDPVVVDVFLRTLKRKGQGKKS</sequence>
<proteinExistence type="predicted"/>
<dbReference type="PANTHER" id="PTHR43155:SF2">
    <property type="entry name" value="CYCLIC DI-GMP PHOSPHODIESTERASE PA4108"/>
    <property type="match status" value="1"/>
</dbReference>
<dbReference type="PANTHER" id="PTHR43155">
    <property type="entry name" value="CYCLIC DI-GMP PHOSPHODIESTERASE PA4108-RELATED"/>
    <property type="match status" value="1"/>
</dbReference>
<dbReference type="AlphaFoldDB" id="A0A399FWH9"/>
<evidence type="ECO:0000259" key="2">
    <source>
        <dbReference type="PROSITE" id="PS51832"/>
    </source>
</evidence>
<gene>
    <name evidence="3" type="ORF">B9J77_02520</name>
</gene>
<protein>
    <submittedName>
        <fullName evidence="3">HD domain-containing protein</fullName>
    </submittedName>
</protein>
<dbReference type="SUPFAM" id="SSF55781">
    <property type="entry name" value="GAF domain-like"/>
    <property type="match status" value="1"/>
</dbReference>
<evidence type="ECO:0000313" key="3">
    <source>
        <dbReference type="EMBL" id="RII00377.1"/>
    </source>
</evidence>
<feature type="domain" description="HD" evidence="1">
    <location>
        <begin position="202"/>
        <end position="324"/>
    </location>
</feature>
<dbReference type="CDD" id="cd00077">
    <property type="entry name" value="HDc"/>
    <property type="match status" value="1"/>
</dbReference>
<reference evidence="3 4" key="1">
    <citation type="submission" date="2018-08" db="EMBL/GenBank/DDBJ databases">
        <title>Draft genome of candidate division NPL-UPA2 bacterium Unc8 that adapted to ultra-basic serpentinizing groundwater.</title>
        <authorList>
            <person name="Ishii S."/>
            <person name="Suzuki S."/>
            <person name="Nealson K.H."/>
        </authorList>
    </citation>
    <scope>NUCLEOTIDE SEQUENCE [LARGE SCALE GENOMIC DNA]</scope>
    <source>
        <strain evidence="3">Unc8</strain>
    </source>
</reference>
<comment type="caution">
    <text evidence="3">The sequence shown here is derived from an EMBL/GenBank/DDBJ whole genome shotgun (WGS) entry which is preliminary data.</text>
</comment>
<dbReference type="Gene3D" id="3.30.450.40">
    <property type="match status" value="1"/>
</dbReference>
<dbReference type="Proteomes" id="UP000266287">
    <property type="component" value="Unassembled WGS sequence"/>
</dbReference>
<dbReference type="InterPro" id="IPR003607">
    <property type="entry name" value="HD/PDEase_dom"/>
</dbReference>
<dbReference type="SMART" id="SM00065">
    <property type="entry name" value="GAF"/>
    <property type="match status" value="1"/>
</dbReference>
<dbReference type="InterPro" id="IPR029016">
    <property type="entry name" value="GAF-like_dom_sf"/>
</dbReference>
<dbReference type="InterPro" id="IPR006674">
    <property type="entry name" value="HD_domain"/>
</dbReference>
<evidence type="ECO:0000313" key="4">
    <source>
        <dbReference type="Proteomes" id="UP000266287"/>
    </source>
</evidence>
<organism evidence="3 4">
    <name type="scientific">candidate division NPL-UPA2 bacterium Unc8</name>
    <dbReference type="NCBI Taxonomy" id="1980939"/>
    <lineage>
        <taxon>Bacteria</taxon>
    </lineage>
</organism>
<dbReference type="PROSITE" id="PS51831">
    <property type="entry name" value="HD"/>
    <property type="match status" value="1"/>
</dbReference>